<dbReference type="GO" id="GO:0006914">
    <property type="term" value="P:autophagy"/>
    <property type="evidence" value="ECO:0007669"/>
    <property type="project" value="UniProtKB-KW"/>
</dbReference>
<dbReference type="EMBL" id="JAULJE010000013">
    <property type="protein sequence ID" value="KAK1335676.1"/>
    <property type="molecule type" value="Genomic_DNA"/>
</dbReference>
<organism evidence="7 8">
    <name type="scientific">Cnephaeus nilssonii</name>
    <name type="common">Northern bat</name>
    <name type="synonym">Eptesicus nilssonii</name>
    <dbReference type="NCBI Taxonomy" id="3371016"/>
    <lineage>
        <taxon>Eukaryota</taxon>
        <taxon>Metazoa</taxon>
        <taxon>Chordata</taxon>
        <taxon>Craniata</taxon>
        <taxon>Vertebrata</taxon>
        <taxon>Euteleostomi</taxon>
        <taxon>Mammalia</taxon>
        <taxon>Eutheria</taxon>
        <taxon>Laurasiatheria</taxon>
        <taxon>Chiroptera</taxon>
        <taxon>Yangochiroptera</taxon>
        <taxon>Vespertilionidae</taxon>
        <taxon>Cnephaeus</taxon>
    </lineage>
</organism>
<dbReference type="InterPro" id="IPR029071">
    <property type="entry name" value="Ubiquitin-like_domsf"/>
</dbReference>
<reference evidence="7" key="1">
    <citation type="submission" date="2023-06" db="EMBL/GenBank/DDBJ databases">
        <title>Reference genome for the Northern bat (Eptesicus nilssonii), a most northern bat species.</title>
        <authorList>
            <person name="Laine V.N."/>
            <person name="Pulliainen A.T."/>
            <person name="Lilley T.M."/>
        </authorList>
    </citation>
    <scope>NUCLEOTIDE SEQUENCE</scope>
    <source>
        <strain evidence="7">BLF_Eptnil</strain>
        <tissue evidence="7">Kidney</tissue>
    </source>
</reference>
<comment type="similarity">
    <text evidence="2 5">Belongs to the ATG8 family.</text>
</comment>
<dbReference type="AlphaFoldDB" id="A0AA40HRK6"/>
<dbReference type="SUPFAM" id="SSF54236">
    <property type="entry name" value="Ubiquitin-like"/>
    <property type="match status" value="1"/>
</dbReference>
<keyword evidence="8" id="KW-1185">Reference proteome</keyword>
<evidence type="ECO:0000256" key="3">
    <source>
        <dbReference type="ARBA" id="ARBA00023136"/>
    </source>
</evidence>
<keyword evidence="5" id="KW-0072">Autophagy</keyword>
<evidence type="ECO:0000256" key="6">
    <source>
        <dbReference type="SAM" id="MobiDB-lite"/>
    </source>
</evidence>
<dbReference type="GO" id="GO:0016020">
    <property type="term" value="C:membrane"/>
    <property type="evidence" value="ECO:0007669"/>
    <property type="project" value="UniProtKB-SubCell"/>
</dbReference>
<evidence type="ECO:0000256" key="1">
    <source>
        <dbReference type="ARBA" id="ARBA00004370"/>
    </source>
</evidence>
<dbReference type="PANTHER" id="PTHR10969">
    <property type="entry name" value="MICROTUBULE-ASSOCIATED PROTEINS 1A/1B LIGHT CHAIN 3-RELATED"/>
    <property type="match status" value="1"/>
</dbReference>
<protein>
    <submittedName>
        <fullName evidence="7">Uncharacterized protein</fullName>
    </submittedName>
</protein>
<comment type="caution">
    <text evidence="7">The sequence shown here is derived from an EMBL/GenBank/DDBJ whole genome shotgun (WGS) entry which is preliminary data.</text>
</comment>
<accession>A0AA40HRK6</accession>
<name>A0AA40HRK6_CNENI</name>
<dbReference type="InterPro" id="IPR004241">
    <property type="entry name" value="Atg8-like"/>
</dbReference>
<sequence length="118" mass="13542">MWIVSRSLLTTDLGNEKEIEPKPILKNKYKKPDENNAVISPGGRPPSGDLRNPRFIMKFQYKEDLPFGYREKEGEKTRKKYPDRVPVMVEKAPKARVPGLVKRKSLVPSDLAVGQFNF</sequence>
<evidence type="ECO:0000313" key="7">
    <source>
        <dbReference type="EMBL" id="KAK1335676.1"/>
    </source>
</evidence>
<comment type="subcellular location">
    <subcellularLocation>
        <location evidence="1">Membrane</location>
    </subcellularLocation>
</comment>
<dbReference type="Pfam" id="PF02991">
    <property type="entry name" value="ATG8"/>
    <property type="match status" value="1"/>
</dbReference>
<feature type="region of interest" description="Disordered" evidence="6">
    <location>
        <begin position="26"/>
        <end position="51"/>
    </location>
</feature>
<evidence type="ECO:0000256" key="2">
    <source>
        <dbReference type="ARBA" id="ARBA00007293"/>
    </source>
</evidence>
<dbReference type="Gene3D" id="3.10.20.90">
    <property type="entry name" value="Phosphatidylinositol 3-kinase Catalytic Subunit, Chain A, domain 1"/>
    <property type="match status" value="1"/>
</dbReference>
<evidence type="ECO:0000313" key="8">
    <source>
        <dbReference type="Proteomes" id="UP001177744"/>
    </source>
</evidence>
<dbReference type="Proteomes" id="UP001177744">
    <property type="component" value="Unassembled WGS sequence"/>
</dbReference>
<gene>
    <name evidence="7" type="ORF">QTO34_003469</name>
</gene>
<evidence type="ECO:0000256" key="5">
    <source>
        <dbReference type="RuleBase" id="RU004384"/>
    </source>
</evidence>
<keyword evidence="3" id="KW-0472">Membrane</keyword>
<keyword evidence="4" id="KW-0449">Lipoprotein</keyword>
<proteinExistence type="inferred from homology"/>
<evidence type="ECO:0000256" key="4">
    <source>
        <dbReference type="ARBA" id="ARBA00023288"/>
    </source>
</evidence>